<protein>
    <recommendedName>
        <fullName evidence="3">Enterocin A immunity protein</fullName>
    </recommendedName>
</protein>
<sequence length="96" mass="10939">MKKVNDQEMLLATIDVLLSQEIRNEERTILQQARNELDTSAYIPRVLNGLRSELTPLAIGGKLSKHVGEFYMEINNSKFMPKNLGGMISVWSSIFR</sequence>
<keyword evidence="2" id="KW-1185">Reference proteome</keyword>
<dbReference type="OrthoDB" id="2200086at2"/>
<dbReference type="Pfam" id="PF08951">
    <property type="entry name" value="EntA_Immun"/>
    <property type="match status" value="1"/>
</dbReference>
<organism evidence="1 2">
    <name type="scientific">Enterococcus sulfureus ATCC 49903</name>
    <dbReference type="NCBI Taxonomy" id="1140003"/>
    <lineage>
        <taxon>Bacteria</taxon>
        <taxon>Bacillati</taxon>
        <taxon>Bacillota</taxon>
        <taxon>Bacilli</taxon>
        <taxon>Lactobacillales</taxon>
        <taxon>Enterococcaceae</taxon>
        <taxon>Enterococcus</taxon>
    </lineage>
</organism>
<evidence type="ECO:0000313" key="2">
    <source>
        <dbReference type="Proteomes" id="UP000015961"/>
    </source>
</evidence>
<dbReference type="CDD" id="cd21059">
    <property type="entry name" value="LciA-like"/>
    <property type="match status" value="1"/>
</dbReference>
<dbReference type="STRING" id="1140003.OMY_01649"/>
<name>S0NX67_9ENTE</name>
<evidence type="ECO:0008006" key="3">
    <source>
        <dbReference type="Google" id="ProtNLM"/>
    </source>
</evidence>
<dbReference type="Proteomes" id="UP000015961">
    <property type="component" value="Unassembled WGS sequence"/>
</dbReference>
<dbReference type="EMBL" id="ASWO01000003">
    <property type="protein sequence ID" value="EOT86187.1"/>
    <property type="molecule type" value="Genomic_DNA"/>
</dbReference>
<dbReference type="eggNOG" id="ENOG5033A3A">
    <property type="taxonomic scope" value="Bacteria"/>
</dbReference>
<gene>
    <name evidence="1" type="ORF">I573_00940</name>
</gene>
<dbReference type="RefSeq" id="WP_016186086.1">
    <property type="nucleotide sequence ID" value="NZ_ASWO01000003.1"/>
</dbReference>
<dbReference type="GO" id="GO:0030153">
    <property type="term" value="P:bacteriocin immunity"/>
    <property type="evidence" value="ECO:0007669"/>
    <property type="project" value="InterPro"/>
</dbReference>
<comment type="caution">
    <text evidence="1">The sequence shown here is derived from an EMBL/GenBank/DDBJ whole genome shotgun (WGS) entry which is preliminary data.</text>
</comment>
<dbReference type="InterPro" id="IPR015046">
    <property type="entry name" value="LciA_Immunity-like"/>
</dbReference>
<accession>S0NX67</accession>
<proteinExistence type="predicted"/>
<evidence type="ECO:0000313" key="1">
    <source>
        <dbReference type="EMBL" id="EOT86187.1"/>
    </source>
</evidence>
<reference evidence="1 2" key="1">
    <citation type="submission" date="2013-03" db="EMBL/GenBank/DDBJ databases">
        <title>The Genome Sequence of Enterococcus sulfureus ATCC_49903 (PacBio/Illumina hybrid assembly).</title>
        <authorList>
            <consortium name="The Broad Institute Genomics Platform"/>
            <consortium name="The Broad Institute Genome Sequencing Center for Infectious Disease"/>
            <person name="Earl A."/>
            <person name="Russ C."/>
            <person name="Gilmore M."/>
            <person name="Surin D."/>
            <person name="Walker B."/>
            <person name="Young S."/>
            <person name="Zeng Q."/>
            <person name="Gargeya S."/>
            <person name="Fitzgerald M."/>
            <person name="Haas B."/>
            <person name="Abouelleil A."/>
            <person name="Allen A.W."/>
            <person name="Alvarado L."/>
            <person name="Arachchi H.M."/>
            <person name="Berlin A.M."/>
            <person name="Chapman S.B."/>
            <person name="Gainer-Dewar J."/>
            <person name="Goldberg J."/>
            <person name="Griggs A."/>
            <person name="Gujja S."/>
            <person name="Hansen M."/>
            <person name="Howarth C."/>
            <person name="Imamovic A."/>
            <person name="Ireland A."/>
            <person name="Larimer J."/>
            <person name="McCowan C."/>
            <person name="Murphy C."/>
            <person name="Pearson M."/>
            <person name="Poon T.W."/>
            <person name="Priest M."/>
            <person name="Roberts A."/>
            <person name="Saif S."/>
            <person name="Shea T."/>
            <person name="Sisk P."/>
            <person name="Sykes S."/>
            <person name="Wortman J."/>
            <person name="Nusbaum C."/>
            <person name="Birren B."/>
        </authorList>
    </citation>
    <scope>NUCLEOTIDE SEQUENCE [LARGE SCALE GENOMIC DNA]</scope>
    <source>
        <strain evidence="1 2">ATCC 49903</strain>
    </source>
</reference>
<dbReference type="PATRIC" id="fig|1140003.3.peg.1589"/>
<dbReference type="AlphaFoldDB" id="S0NX67"/>